<evidence type="ECO:0000313" key="9">
    <source>
        <dbReference type="EMBL" id="CAH3175109.1"/>
    </source>
</evidence>
<dbReference type="Pfam" id="PF15188">
    <property type="entry name" value="CCDC-167"/>
    <property type="match status" value="1"/>
</dbReference>
<evidence type="ECO:0000313" key="10">
    <source>
        <dbReference type="Proteomes" id="UP001159405"/>
    </source>
</evidence>
<gene>
    <name evidence="9" type="ORF">PLOB_00015690</name>
</gene>
<feature type="transmembrane region" description="Helical" evidence="8">
    <location>
        <begin position="70"/>
        <end position="88"/>
    </location>
</feature>
<evidence type="ECO:0000256" key="5">
    <source>
        <dbReference type="ARBA" id="ARBA00023054"/>
    </source>
</evidence>
<comment type="subcellular location">
    <subcellularLocation>
        <location evidence="1">Membrane</location>
        <topology evidence="1">Single-pass membrane protein</topology>
    </subcellularLocation>
</comment>
<evidence type="ECO:0000256" key="7">
    <source>
        <dbReference type="SAM" id="Coils"/>
    </source>
</evidence>
<organism evidence="9 10">
    <name type="scientific">Porites lobata</name>
    <dbReference type="NCBI Taxonomy" id="104759"/>
    <lineage>
        <taxon>Eukaryota</taxon>
        <taxon>Metazoa</taxon>
        <taxon>Cnidaria</taxon>
        <taxon>Anthozoa</taxon>
        <taxon>Hexacorallia</taxon>
        <taxon>Scleractinia</taxon>
        <taxon>Fungiina</taxon>
        <taxon>Poritidae</taxon>
        <taxon>Porites</taxon>
    </lineage>
</organism>
<dbReference type="PANTHER" id="PTHR31759">
    <property type="entry name" value="COILED-COIL DOMAIN-CONTAINING PROTEIN 167"/>
    <property type="match status" value="1"/>
</dbReference>
<name>A0ABN8R7B4_9CNID</name>
<dbReference type="Proteomes" id="UP001159405">
    <property type="component" value="Unassembled WGS sequence"/>
</dbReference>
<feature type="coiled-coil region" evidence="7">
    <location>
        <begin position="1"/>
        <end position="66"/>
    </location>
</feature>
<protein>
    <recommendedName>
        <fullName evidence="2">Coiled-coil domain-containing protein 167</fullName>
    </recommendedName>
</protein>
<proteinExistence type="predicted"/>
<evidence type="ECO:0000256" key="8">
    <source>
        <dbReference type="SAM" id="Phobius"/>
    </source>
</evidence>
<evidence type="ECO:0000256" key="1">
    <source>
        <dbReference type="ARBA" id="ARBA00004167"/>
    </source>
</evidence>
<keyword evidence="10" id="KW-1185">Reference proteome</keyword>
<reference evidence="9 10" key="1">
    <citation type="submission" date="2022-05" db="EMBL/GenBank/DDBJ databases">
        <authorList>
            <consortium name="Genoscope - CEA"/>
            <person name="William W."/>
        </authorList>
    </citation>
    <scope>NUCLEOTIDE SEQUENCE [LARGE SCALE GENOMIC DNA]</scope>
</reference>
<evidence type="ECO:0000256" key="2">
    <source>
        <dbReference type="ARBA" id="ARBA00022350"/>
    </source>
</evidence>
<dbReference type="InterPro" id="IPR028194">
    <property type="entry name" value="CC167"/>
</dbReference>
<dbReference type="PANTHER" id="PTHR31759:SF1">
    <property type="entry name" value="COILED-COIL DOMAIN-CONTAINING PROTEIN 167"/>
    <property type="match status" value="1"/>
</dbReference>
<keyword evidence="6 8" id="KW-0472">Membrane</keyword>
<evidence type="ECO:0000256" key="4">
    <source>
        <dbReference type="ARBA" id="ARBA00022989"/>
    </source>
</evidence>
<keyword evidence="3 8" id="KW-0812">Transmembrane</keyword>
<evidence type="ECO:0000256" key="6">
    <source>
        <dbReference type="ARBA" id="ARBA00023136"/>
    </source>
</evidence>
<comment type="caution">
    <text evidence="9">The sequence shown here is derived from an EMBL/GenBank/DDBJ whole genome shotgun (WGS) entry which is preliminary data.</text>
</comment>
<keyword evidence="5 7" id="KW-0175">Coiled coil</keyword>
<keyword evidence="4 8" id="KW-1133">Transmembrane helix</keyword>
<dbReference type="EMBL" id="CALNXK010000197">
    <property type="protein sequence ID" value="CAH3175109.1"/>
    <property type="molecule type" value="Genomic_DNA"/>
</dbReference>
<accession>A0ABN8R7B4</accession>
<evidence type="ECO:0000256" key="3">
    <source>
        <dbReference type="ARBA" id="ARBA00022692"/>
    </source>
</evidence>
<sequence length="90" mass="10658">MPTIVSQIEDLENNIKASEDEMDMIDRSLRLRRLSENERLDLEHKMKQLQEQIKENERDLGRLRKENRKSMLMSVAILALFIVAYLIITS</sequence>